<keyword evidence="2" id="KW-1185">Reference proteome</keyword>
<comment type="caution">
    <text evidence="1">The sequence shown here is derived from an EMBL/GenBank/DDBJ whole genome shotgun (WGS) entry which is preliminary data.</text>
</comment>
<sequence>MLGDQAVLLWRPSAPARDIILEGLLVQPPCLGIDWSLKTVEESDDINLCRPPHGLCRFPTGNACQNVFLVCATAAIDRHRGAGAVLLMVSGIDVAELLKLPPFEKTFGLKSLPDSYGRDLTRTSATVVVLGWTDFVGGSGQCVGLHSL</sequence>
<gene>
    <name evidence="1" type="ORF">RRG08_064025</name>
</gene>
<dbReference type="AlphaFoldDB" id="A0AAE0YGE9"/>
<accession>A0AAE0YGE9</accession>
<evidence type="ECO:0000313" key="2">
    <source>
        <dbReference type="Proteomes" id="UP001283361"/>
    </source>
</evidence>
<proteinExistence type="predicted"/>
<dbReference type="EMBL" id="JAWDGP010006323">
    <property type="protein sequence ID" value="KAK3743169.1"/>
    <property type="molecule type" value="Genomic_DNA"/>
</dbReference>
<dbReference type="Proteomes" id="UP001283361">
    <property type="component" value="Unassembled WGS sequence"/>
</dbReference>
<evidence type="ECO:0000313" key="1">
    <source>
        <dbReference type="EMBL" id="KAK3743169.1"/>
    </source>
</evidence>
<name>A0AAE0YGE9_9GAST</name>
<organism evidence="1 2">
    <name type="scientific">Elysia crispata</name>
    <name type="common">lettuce slug</name>
    <dbReference type="NCBI Taxonomy" id="231223"/>
    <lineage>
        <taxon>Eukaryota</taxon>
        <taxon>Metazoa</taxon>
        <taxon>Spiralia</taxon>
        <taxon>Lophotrochozoa</taxon>
        <taxon>Mollusca</taxon>
        <taxon>Gastropoda</taxon>
        <taxon>Heterobranchia</taxon>
        <taxon>Euthyneura</taxon>
        <taxon>Panpulmonata</taxon>
        <taxon>Sacoglossa</taxon>
        <taxon>Placobranchoidea</taxon>
        <taxon>Plakobranchidae</taxon>
        <taxon>Elysia</taxon>
    </lineage>
</organism>
<protein>
    <submittedName>
        <fullName evidence="1">Uncharacterized protein</fullName>
    </submittedName>
</protein>
<reference evidence="1" key="1">
    <citation type="journal article" date="2023" name="G3 (Bethesda)">
        <title>A reference genome for the long-term kleptoplast-retaining sea slug Elysia crispata morphotype clarki.</title>
        <authorList>
            <person name="Eastman K.E."/>
            <person name="Pendleton A.L."/>
            <person name="Shaikh M.A."/>
            <person name="Suttiyut T."/>
            <person name="Ogas R."/>
            <person name="Tomko P."/>
            <person name="Gavelis G."/>
            <person name="Widhalm J.R."/>
            <person name="Wisecaver J.H."/>
        </authorList>
    </citation>
    <scope>NUCLEOTIDE SEQUENCE</scope>
    <source>
        <strain evidence="1">ECLA1</strain>
    </source>
</reference>